<dbReference type="AlphaFoldDB" id="A0A7V4LDP6"/>
<dbReference type="InterPro" id="IPR011600">
    <property type="entry name" value="Pept_C14_caspase"/>
</dbReference>
<dbReference type="PANTHER" id="PTHR48104">
    <property type="entry name" value="METACASPASE-4"/>
    <property type="match status" value="1"/>
</dbReference>
<dbReference type="PANTHER" id="PTHR48104:SF30">
    <property type="entry name" value="METACASPASE-1"/>
    <property type="match status" value="1"/>
</dbReference>
<dbReference type="EMBL" id="DSXI01000603">
    <property type="protein sequence ID" value="HGS06074.1"/>
    <property type="molecule type" value="Genomic_DNA"/>
</dbReference>
<dbReference type="GO" id="GO:0006508">
    <property type="term" value="P:proteolysis"/>
    <property type="evidence" value="ECO:0007669"/>
    <property type="project" value="InterPro"/>
</dbReference>
<comment type="caution">
    <text evidence="2">The sequence shown here is derived from an EMBL/GenBank/DDBJ whole genome shotgun (WGS) entry which is preliminary data.</text>
</comment>
<organism evidence="2">
    <name type="scientific">Desulfobacca acetoxidans</name>
    <dbReference type="NCBI Taxonomy" id="60893"/>
    <lineage>
        <taxon>Bacteria</taxon>
        <taxon>Pseudomonadati</taxon>
        <taxon>Thermodesulfobacteriota</taxon>
        <taxon>Desulfobaccia</taxon>
        <taxon>Desulfobaccales</taxon>
        <taxon>Desulfobaccaceae</taxon>
        <taxon>Desulfobacca</taxon>
    </lineage>
</organism>
<evidence type="ECO:0000259" key="1">
    <source>
        <dbReference type="Pfam" id="PF00656"/>
    </source>
</evidence>
<dbReference type="GO" id="GO:0004197">
    <property type="term" value="F:cysteine-type endopeptidase activity"/>
    <property type="evidence" value="ECO:0007669"/>
    <property type="project" value="InterPro"/>
</dbReference>
<dbReference type="GO" id="GO:0005737">
    <property type="term" value="C:cytoplasm"/>
    <property type="evidence" value="ECO:0007669"/>
    <property type="project" value="TreeGrafter"/>
</dbReference>
<protein>
    <submittedName>
        <fullName evidence="2">Caspase family protein</fullName>
    </submittedName>
</protein>
<dbReference type="SUPFAM" id="SSF52129">
    <property type="entry name" value="Caspase-like"/>
    <property type="match status" value="1"/>
</dbReference>
<name>A0A7V4LDP6_9BACT</name>
<dbReference type="InterPro" id="IPR029030">
    <property type="entry name" value="Caspase-like_dom_sf"/>
</dbReference>
<dbReference type="Pfam" id="PF00656">
    <property type="entry name" value="Peptidase_C14"/>
    <property type="match status" value="1"/>
</dbReference>
<dbReference type="Gene3D" id="3.40.50.1460">
    <property type="match status" value="1"/>
</dbReference>
<feature type="domain" description="Peptidase C14 caspase" evidence="1">
    <location>
        <begin position="4"/>
        <end position="262"/>
    </location>
</feature>
<dbReference type="InterPro" id="IPR050452">
    <property type="entry name" value="Metacaspase"/>
</dbReference>
<sequence>MAKGMALTIGLNAVDPRHYEGWSGELVACEADAADMADIARSKGFEVATLLTKAATRANVVNRITQAAQTLGPGDIFLLTYSGHGGQLPDLNRDEADAKDETWCLYDGQLVDDEIFALLATFQTGVRLLVFSDSCHSGTVIKLAYYEALNRMRRGGEAGPAVRYRFMPAELAPRVYRAHRDFYDPILRDPKLRETRDMVKASALLISGCQDNQYSQDGAFNGLFTGTLLQIWNAGKFKGDYRKFYRAICTHMPPDQTPNYYRVGKANTKFEKQTPFTI</sequence>
<proteinExistence type="predicted"/>
<evidence type="ECO:0000313" key="2">
    <source>
        <dbReference type="EMBL" id="HGS06074.1"/>
    </source>
</evidence>
<accession>A0A7V4LDP6</accession>
<gene>
    <name evidence="2" type="ORF">ENT08_10160</name>
</gene>
<reference evidence="2" key="1">
    <citation type="journal article" date="2020" name="mSystems">
        <title>Genome- and Community-Level Interaction Insights into Carbon Utilization and Element Cycling Functions of Hydrothermarchaeota in Hydrothermal Sediment.</title>
        <authorList>
            <person name="Zhou Z."/>
            <person name="Liu Y."/>
            <person name="Xu W."/>
            <person name="Pan J."/>
            <person name="Luo Z.H."/>
            <person name="Li M."/>
        </authorList>
    </citation>
    <scope>NUCLEOTIDE SEQUENCE [LARGE SCALE GENOMIC DNA]</scope>
    <source>
        <strain evidence="2">SpSt-548</strain>
    </source>
</reference>